<dbReference type="PATRIC" id="fig|1227498.3.peg.2898"/>
<dbReference type="Pfam" id="PF00455">
    <property type="entry name" value="DeoRC"/>
    <property type="match status" value="1"/>
</dbReference>
<dbReference type="SUPFAM" id="SSF100950">
    <property type="entry name" value="NagB/RpiA/CoA transferase-like"/>
    <property type="match status" value="1"/>
</dbReference>
<dbReference type="InterPro" id="IPR036390">
    <property type="entry name" value="WH_DNA-bd_sf"/>
</dbReference>
<dbReference type="CDD" id="cd00090">
    <property type="entry name" value="HTH_ARSR"/>
    <property type="match status" value="1"/>
</dbReference>
<evidence type="ECO:0000256" key="3">
    <source>
        <dbReference type="ARBA" id="ARBA00023125"/>
    </source>
</evidence>
<keyword evidence="7" id="KW-1185">Reference proteome</keyword>
<dbReference type="InterPro" id="IPR050313">
    <property type="entry name" value="Carb_Metab_HTH_regulators"/>
</dbReference>
<dbReference type="AlphaFoldDB" id="L9X6Y5"/>
<dbReference type="GO" id="GO:0003677">
    <property type="term" value="F:DNA binding"/>
    <property type="evidence" value="ECO:0007669"/>
    <property type="project" value="UniProtKB-KW"/>
</dbReference>
<gene>
    <name evidence="6" type="ORF">C492_14791</name>
</gene>
<dbReference type="InterPro" id="IPR011991">
    <property type="entry name" value="ArsR-like_HTH"/>
</dbReference>
<name>L9X6Y5_9EURY</name>
<dbReference type="SMART" id="SM01134">
    <property type="entry name" value="DeoRC"/>
    <property type="match status" value="1"/>
</dbReference>
<proteinExistence type="predicted"/>
<keyword evidence="4" id="KW-0804">Transcription</keyword>
<evidence type="ECO:0000259" key="5">
    <source>
        <dbReference type="PROSITE" id="PS51000"/>
    </source>
</evidence>
<dbReference type="STRING" id="1227498.C492_14791"/>
<evidence type="ECO:0000313" key="7">
    <source>
        <dbReference type="Proteomes" id="UP000011531"/>
    </source>
</evidence>
<dbReference type="PANTHER" id="PTHR30363">
    <property type="entry name" value="HTH-TYPE TRANSCRIPTIONAL REGULATOR SRLR-RELATED"/>
    <property type="match status" value="1"/>
</dbReference>
<dbReference type="InterPro" id="IPR053563">
    <property type="entry name" value="Glycerol_resp_trans_regulator"/>
</dbReference>
<dbReference type="EMBL" id="AOIA01000126">
    <property type="protein sequence ID" value="ELY56378.1"/>
    <property type="molecule type" value="Genomic_DNA"/>
</dbReference>
<dbReference type="SMART" id="SM00420">
    <property type="entry name" value="HTH_DEOR"/>
    <property type="match status" value="1"/>
</dbReference>
<dbReference type="InterPro" id="IPR014036">
    <property type="entry name" value="DeoR-like_C"/>
</dbReference>
<keyword evidence="2" id="KW-0805">Transcription regulation</keyword>
<dbReference type="SUPFAM" id="SSF46785">
    <property type="entry name" value="Winged helix' DNA-binding domain"/>
    <property type="match status" value="1"/>
</dbReference>
<feature type="domain" description="HTH deoR-type" evidence="5">
    <location>
        <begin position="16"/>
        <end position="71"/>
    </location>
</feature>
<dbReference type="Gene3D" id="3.40.50.1360">
    <property type="match status" value="1"/>
</dbReference>
<keyword evidence="1" id="KW-0678">Repressor</keyword>
<dbReference type="NCBIfam" id="NF041397">
    <property type="entry name" value="TranRegGlpR_Halo"/>
    <property type="match status" value="1"/>
</dbReference>
<dbReference type="PRINTS" id="PR00037">
    <property type="entry name" value="HTHLACR"/>
</dbReference>
<accession>L9X6Y5</accession>
<reference evidence="6 7" key="1">
    <citation type="journal article" date="2014" name="PLoS Genet.">
        <title>Phylogenetically driven sequencing of extremely halophilic archaea reveals strategies for static and dynamic osmo-response.</title>
        <authorList>
            <person name="Becker E.A."/>
            <person name="Seitzer P.M."/>
            <person name="Tritt A."/>
            <person name="Larsen D."/>
            <person name="Krusor M."/>
            <person name="Yao A.I."/>
            <person name="Wu D."/>
            <person name="Madern D."/>
            <person name="Eisen J.A."/>
            <person name="Darling A.E."/>
            <person name="Facciotti M.T."/>
        </authorList>
    </citation>
    <scope>NUCLEOTIDE SEQUENCE [LARGE SCALE GENOMIC DNA]</scope>
    <source>
        <strain evidence="6 7">DSM 18795</strain>
    </source>
</reference>
<evidence type="ECO:0000256" key="1">
    <source>
        <dbReference type="ARBA" id="ARBA00022491"/>
    </source>
</evidence>
<dbReference type="PROSITE" id="PS00894">
    <property type="entry name" value="HTH_DEOR_1"/>
    <property type="match status" value="1"/>
</dbReference>
<dbReference type="Pfam" id="PF08220">
    <property type="entry name" value="HTH_DeoR"/>
    <property type="match status" value="1"/>
</dbReference>
<protein>
    <submittedName>
        <fullName evidence="6">DeoR-type DNA-binding transcriptional regulator</fullName>
    </submittedName>
</protein>
<dbReference type="Proteomes" id="UP000011531">
    <property type="component" value="Unassembled WGS sequence"/>
</dbReference>
<evidence type="ECO:0000256" key="4">
    <source>
        <dbReference type="ARBA" id="ARBA00023163"/>
    </source>
</evidence>
<comment type="caution">
    <text evidence="6">The sequence shown here is derived from an EMBL/GenBank/DDBJ whole genome shotgun (WGS) entry which is preliminary data.</text>
</comment>
<keyword evidence="3 6" id="KW-0238">DNA-binding</keyword>
<dbReference type="InterPro" id="IPR001034">
    <property type="entry name" value="DeoR_HTH"/>
</dbReference>
<dbReference type="PANTHER" id="PTHR30363:SF4">
    <property type="entry name" value="GLYCEROL-3-PHOSPHATE REGULON REPRESSOR"/>
    <property type="match status" value="1"/>
</dbReference>
<evidence type="ECO:0000256" key="2">
    <source>
        <dbReference type="ARBA" id="ARBA00023015"/>
    </source>
</evidence>
<sequence length="268" mass="29533">MNAAALEAHKRLTMLPAVRKREIVELVSERGECSVAELADRMDCSKATIRRDLSDLEDRQLIERSHGGAVPVTTVGNEQTYGQKEVQNLDAKMRIAERAAEEITENQVVFFDSGSTTMQVAKNAPGDRSFLAVTNSPVLAIELGEQAHDVKLTGGSLRHETRALTGPSAERFMERTNFDLLFLGTNAIGPSEGLMTPNEDEARLKSLMIENAGRVVLVSDGSKLGKQSFVKFAELTEIDMFITDTTLTDEQYEPFESADVEVVRVVEQ</sequence>
<dbReference type="PROSITE" id="PS51000">
    <property type="entry name" value="HTH_DEOR_2"/>
    <property type="match status" value="1"/>
</dbReference>
<dbReference type="InterPro" id="IPR018356">
    <property type="entry name" value="Tscrpt_reg_HTH_DeoR_CS"/>
</dbReference>
<dbReference type="GO" id="GO:0003700">
    <property type="term" value="F:DNA-binding transcription factor activity"/>
    <property type="evidence" value="ECO:0007669"/>
    <property type="project" value="InterPro"/>
</dbReference>
<evidence type="ECO:0000313" key="6">
    <source>
        <dbReference type="EMBL" id="ELY56378.1"/>
    </source>
</evidence>
<dbReference type="InterPro" id="IPR036388">
    <property type="entry name" value="WH-like_DNA-bd_sf"/>
</dbReference>
<organism evidence="6 7">
    <name type="scientific">Natronococcus jeotgali DSM 18795</name>
    <dbReference type="NCBI Taxonomy" id="1227498"/>
    <lineage>
        <taxon>Archaea</taxon>
        <taxon>Methanobacteriati</taxon>
        <taxon>Methanobacteriota</taxon>
        <taxon>Stenosarchaea group</taxon>
        <taxon>Halobacteria</taxon>
        <taxon>Halobacteriales</taxon>
        <taxon>Natrialbaceae</taxon>
        <taxon>Natronococcus</taxon>
    </lineage>
</organism>
<dbReference type="InterPro" id="IPR037171">
    <property type="entry name" value="NagB/RpiA_transferase-like"/>
</dbReference>
<dbReference type="Gene3D" id="1.10.10.10">
    <property type="entry name" value="Winged helix-like DNA-binding domain superfamily/Winged helix DNA-binding domain"/>
    <property type="match status" value="1"/>
</dbReference>